<dbReference type="Gene3D" id="1.10.3210.10">
    <property type="entry name" value="Hypothetical protein af1432"/>
    <property type="match status" value="1"/>
</dbReference>
<dbReference type="Pfam" id="PF01966">
    <property type="entry name" value="HD"/>
    <property type="match status" value="1"/>
</dbReference>
<dbReference type="SMART" id="SM00471">
    <property type="entry name" value="HDc"/>
    <property type="match status" value="1"/>
</dbReference>
<reference evidence="2" key="2">
    <citation type="submission" date="2021-09" db="EMBL/GenBank/DDBJ databases">
        <authorList>
            <person name="Gilroy R."/>
        </authorList>
    </citation>
    <scope>NUCLEOTIDE SEQUENCE</scope>
    <source>
        <strain evidence="2">ChiGjej2B2-7701</strain>
    </source>
</reference>
<evidence type="ECO:0000259" key="1">
    <source>
        <dbReference type="SMART" id="SM00471"/>
    </source>
</evidence>
<dbReference type="InterPro" id="IPR006674">
    <property type="entry name" value="HD_domain"/>
</dbReference>
<dbReference type="AlphaFoldDB" id="A0A921IQV9"/>
<evidence type="ECO:0000313" key="3">
    <source>
        <dbReference type="Proteomes" id="UP000746751"/>
    </source>
</evidence>
<name>A0A921IQV9_9ACTN</name>
<organism evidence="2 3">
    <name type="scientific">Collinsella ihumii</name>
    <dbReference type="NCBI Taxonomy" id="1720204"/>
    <lineage>
        <taxon>Bacteria</taxon>
        <taxon>Bacillati</taxon>
        <taxon>Actinomycetota</taxon>
        <taxon>Coriobacteriia</taxon>
        <taxon>Coriobacteriales</taxon>
        <taxon>Coriobacteriaceae</taxon>
        <taxon>Collinsella</taxon>
    </lineage>
</organism>
<dbReference type="NCBIfam" id="TIGR00277">
    <property type="entry name" value="HDIG"/>
    <property type="match status" value="1"/>
</dbReference>
<dbReference type="InterPro" id="IPR006675">
    <property type="entry name" value="HDIG_dom"/>
</dbReference>
<accession>A0A921IQV9</accession>
<gene>
    <name evidence="2" type="ORF">K8U80_02535</name>
</gene>
<protein>
    <submittedName>
        <fullName evidence="2">HD domain-containing protein</fullName>
    </submittedName>
</protein>
<dbReference type="Proteomes" id="UP000746751">
    <property type="component" value="Unassembled WGS sequence"/>
</dbReference>
<sequence>MIVLHIDRTRALEAFNGYVAPYDAGNPRIALKVTHTLRVADACDAIARDEDLGDEDRDLAWLCGLLHDLGRFEQLRRWDTFDDSCSASHAALGVRELFESGPGAAGSIRRFSPSSEEDGLIREAVGQHSALRVDDRLDARTRLFCDLVRDADKIDILRVASESSVQTILGIDERAFLDSGISDGARRAFAERRCVARSERTEPADFLVGLMGFIFELRFAASLRLVREQGYLYRILDDPFGLGHPFADPATQKTWERMCAEMRELVEKDA</sequence>
<dbReference type="SUPFAM" id="SSF109604">
    <property type="entry name" value="HD-domain/PDEase-like"/>
    <property type="match status" value="1"/>
</dbReference>
<dbReference type="CDD" id="cd00077">
    <property type="entry name" value="HDc"/>
    <property type="match status" value="1"/>
</dbReference>
<reference evidence="2" key="1">
    <citation type="journal article" date="2021" name="PeerJ">
        <title>Extensive microbial diversity within the chicken gut microbiome revealed by metagenomics and culture.</title>
        <authorList>
            <person name="Gilroy R."/>
            <person name="Ravi A."/>
            <person name="Getino M."/>
            <person name="Pursley I."/>
            <person name="Horton D.L."/>
            <person name="Alikhan N.F."/>
            <person name="Baker D."/>
            <person name="Gharbi K."/>
            <person name="Hall N."/>
            <person name="Watson M."/>
            <person name="Adriaenssens E.M."/>
            <person name="Foster-Nyarko E."/>
            <person name="Jarju S."/>
            <person name="Secka A."/>
            <person name="Antonio M."/>
            <person name="Oren A."/>
            <person name="Chaudhuri R.R."/>
            <person name="La Ragione R."/>
            <person name="Hildebrand F."/>
            <person name="Pallen M.J."/>
        </authorList>
    </citation>
    <scope>NUCLEOTIDE SEQUENCE</scope>
    <source>
        <strain evidence="2">ChiGjej2B2-7701</strain>
    </source>
</reference>
<dbReference type="EMBL" id="DYVF01000020">
    <property type="protein sequence ID" value="HJG30255.1"/>
    <property type="molecule type" value="Genomic_DNA"/>
</dbReference>
<feature type="domain" description="HD/PDEase" evidence="1">
    <location>
        <begin position="28"/>
        <end position="166"/>
    </location>
</feature>
<comment type="caution">
    <text evidence="2">The sequence shown here is derived from an EMBL/GenBank/DDBJ whole genome shotgun (WGS) entry which is preliminary data.</text>
</comment>
<dbReference type="InterPro" id="IPR003607">
    <property type="entry name" value="HD/PDEase_dom"/>
</dbReference>
<proteinExistence type="predicted"/>
<evidence type="ECO:0000313" key="2">
    <source>
        <dbReference type="EMBL" id="HJG30255.1"/>
    </source>
</evidence>